<keyword evidence="3" id="KW-1185">Reference proteome</keyword>
<dbReference type="PANTHER" id="PTHR43433">
    <property type="entry name" value="HYDROLASE, ALPHA/BETA FOLD FAMILY PROTEIN"/>
    <property type="match status" value="1"/>
</dbReference>
<dbReference type="InterPro" id="IPR000073">
    <property type="entry name" value="AB_hydrolase_1"/>
</dbReference>
<feature type="domain" description="AB hydrolase-1" evidence="1">
    <location>
        <begin position="4"/>
        <end position="97"/>
    </location>
</feature>
<organism evidence="2 3">
    <name type="scientific">Marinitenerispora sediminis</name>
    <dbReference type="NCBI Taxonomy" id="1931232"/>
    <lineage>
        <taxon>Bacteria</taxon>
        <taxon>Bacillati</taxon>
        <taxon>Actinomycetota</taxon>
        <taxon>Actinomycetes</taxon>
        <taxon>Streptosporangiales</taxon>
        <taxon>Nocardiopsidaceae</taxon>
        <taxon>Marinitenerispora</taxon>
    </lineage>
</organism>
<dbReference type="GO" id="GO:0046503">
    <property type="term" value="P:glycerolipid catabolic process"/>
    <property type="evidence" value="ECO:0007669"/>
    <property type="project" value="TreeGrafter"/>
</dbReference>
<evidence type="ECO:0000259" key="1">
    <source>
        <dbReference type="Pfam" id="PF00561"/>
    </source>
</evidence>
<comment type="caution">
    <text evidence="2">The sequence shown here is derived from an EMBL/GenBank/DDBJ whole genome shotgun (WGS) entry which is preliminary data.</text>
</comment>
<evidence type="ECO:0000313" key="2">
    <source>
        <dbReference type="EMBL" id="RCV47398.1"/>
    </source>
</evidence>
<dbReference type="Proteomes" id="UP000253318">
    <property type="component" value="Unassembled WGS sequence"/>
</dbReference>
<keyword evidence="2" id="KW-0378">Hydrolase</keyword>
<gene>
    <name evidence="2" type="ORF">DEF24_27185</name>
</gene>
<evidence type="ECO:0000313" key="3">
    <source>
        <dbReference type="Proteomes" id="UP000253318"/>
    </source>
</evidence>
<proteinExistence type="predicted"/>
<dbReference type="Pfam" id="PF00561">
    <property type="entry name" value="Abhydrolase_1"/>
    <property type="match status" value="1"/>
</dbReference>
<reference evidence="2 3" key="1">
    <citation type="submission" date="2018-04" db="EMBL/GenBank/DDBJ databases">
        <title>Novel actinobacteria from marine sediment.</title>
        <authorList>
            <person name="Ng Z.Y."/>
            <person name="Tan G.Y.A."/>
        </authorList>
    </citation>
    <scope>NUCLEOTIDE SEQUENCE [LARGE SCALE GENOMIC DNA]</scope>
    <source>
        <strain evidence="2 3">TPS81</strain>
    </source>
</reference>
<dbReference type="InterPro" id="IPR050471">
    <property type="entry name" value="AB_hydrolase"/>
</dbReference>
<feature type="non-terminal residue" evidence="2">
    <location>
        <position position="181"/>
    </location>
</feature>
<dbReference type="PANTHER" id="PTHR43433:SF5">
    <property type="entry name" value="AB HYDROLASE-1 DOMAIN-CONTAINING PROTEIN"/>
    <property type="match status" value="1"/>
</dbReference>
<dbReference type="AlphaFoldDB" id="A0A368T0W6"/>
<dbReference type="EMBL" id="QEIN01000523">
    <property type="protein sequence ID" value="RCV47398.1"/>
    <property type="molecule type" value="Genomic_DNA"/>
</dbReference>
<dbReference type="RefSeq" id="WP_114433817.1">
    <property type="nucleotide sequence ID" value="NZ_QEIN01000523.1"/>
</dbReference>
<sequence>AMGWPRELVDMLADAGLHVIRYDHRDTGRSTHRDFTRHPYGFDDMAADATAVLDAWGIEHAHVAGLSMGATIAQLLALDHPRRLRTLTLLLGGALDVDFDANIERALTGQPSPDGLPLPTRRFLDTLTLAPAADPDAELDRRITKWRLLAGDELPFDPDEIRRWEQADIDHAGTTRLADRN</sequence>
<name>A0A368T0W6_9ACTN</name>
<dbReference type="GO" id="GO:0004806">
    <property type="term" value="F:triacylglycerol lipase activity"/>
    <property type="evidence" value="ECO:0007669"/>
    <property type="project" value="TreeGrafter"/>
</dbReference>
<dbReference type="OrthoDB" id="8957634at2"/>
<dbReference type="SUPFAM" id="SSF53474">
    <property type="entry name" value="alpha/beta-Hydrolases"/>
    <property type="match status" value="1"/>
</dbReference>
<dbReference type="InterPro" id="IPR029058">
    <property type="entry name" value="AB_hydrolase_fold"/>
</dbReference>
<protein>
    <submittedName>
        <fullName evidence="2">Alpha/beta hydrolase</fullName>
    </submittedName>
</protein>
<feature type="non-terminal residue" evidence="2">
    <location>
        <position position="1"/>
    </location>
</feature>
<dbReference type="Gene3D" id="3.40.50.1820">
    <property type="entry name" value="alpha/beta hydrolase"/>
    <property type="match status" value="1"/>
</dbReference>
<accession>A0A368T0W6</accession>